<feature type="region of interest" description="Disordered" evidence="6">
    <location>
        <begin position="45"/>
        <end position="73"/>
    </location>
</feature>
<dbReference type="OrthoDB" id="2123952at2759"/>
<name>A0A1Y2FE52_9FUNG</name>
<accession>A0A1Y2FE52</accession>
<protein>
    <recommendedName>
        <fullName evidence="7">Zn(2)-C6 fungal-type domain-containing protein</fullName>
    </recommendedName>
</protein>
<sequence>MNFNENYYTANYNNNSLSFNVNQQNNKNTNNNQFIDISVNSNNIETSKSDNSNKNGEGYNQSKLDLDNQSELNQGKVRKKVTQACENCRKKRRKCTGERPKCLTCLQYNYVCYYNPFPKKRGPQQKREKRKYKKHKKENVDNNSEKNKNNVNDSVKFIENLIKIYTKSKDVNVTPTIYNNFINYETNINFKNNLKIEEGQVIESELINYSVIDYYYKYFHPNYPIVKYNTFTEYIKTDSLSKYLLFAMYSMAYLFQPNINVQMAEEYISKAKTLIYQNYKKVCAQLLQAIFLVTIYESGNNQSWVYSGFGMRIVNDSYFYYSNQNNNMDNLADEIQIMKDISFAFVGYDTWLNVLFIDKSKFKEEIRKFIDKRSKILICITNKTKSTDFQYFVMSAGLLILEIFHLTEKMKKNDFTLEDIDVVNTDIIKVQQYFFKEVENMTLIYSRQCYSEILRRISQDETFFKTKHDLLKIEIENNNSCKTVYEMYKAINNLNSFYKQKNWTKFSLITGGQRIYINRIYAQFVIDHPEKANVYPIAKSIAIASKTADDCTIGLLLLLEAAEENNNILRFSYGKAWVFYQCCIVYVLRYVATQEKKYKNYYHRSSSKFSSFSSYPQDTLAPCYFYLELLKKMYTYFSSVENYIQNIKLLIYQAKKSVKDKTFNIKLNDTI</sequence>
<evidence type="ECO:0000256" key="3">
    <source>
        <dbReference type="ARBA" id="ARBA00023015"/>
    </source>
</evidence>
<evidence type="ECO:0000313" key="8">
    <source>
        <dbReference type="EMBL" id="ORY82218.1"/>
    </source>
</evidence>
<feature type="compositionally biased region" description="Basic residues" evidence="6">
    <location>
        <begin position="119"/>
        <end position="137"/>
    </location>
</feature>
<gene>
    <name evidence="8" type="ORF">LY90DRAFT_664080</name>
</gene>
<dbReference type="Pfam" id="PF04082">
    <property type="entry name" value="Fungal_trans"/>
    <property type="match status" value="1"/>
</dbReference>
<evidence type="ECO:0000259" key="7">
    <source>
        <dbReference type="PROSITE" id="PS50048"/>
    </source>
</evidence>
<evidence type="ECO:0000256" key="2">
    <source>
        <dbReference type="ARBA" id="ARBA00022723"/>
    </source>
</evidence>
<dbReference type="Gene3D" id="4.10.240.10">
    <property type="entry name" value="Zn(2)-C6 fungal-type DNA-binding domain"/>
    <property type="match status" value="1"/>
</dbReference>
<comment type="caution">
    <text evidence="8">The sequence shown here is derived from an EMBL/GenBank/DDBJ whole genome shotgun (WGS) entry which is preliminary data.</text>
</comment>
<dbReference type="Proteomes" id="UP000193920">
    <property type="component" value="Unassembled WGS sequence"/>
</dbReference>
<evidence type="ECO:0000256" key="4">
    <source>
        <dbReference type="ARBA" id="ARBA00023163"/>
    </source>
</evidence>
<dbReference type="SMART" id="SM00066">
    <property type="entry name" value="GAL4"/>
    <property type="match status" value="1"/>
</dbReference>
<reference evidence="8 9" key="1">
    <citation type="submission" date="2016-08" db="EMBL/GenBank/DDBJ databases">
        <title>A Parts List for Fungal Cellulosomes Revealed by Comparative Genomics.</title>
        <authorList>
            <consortium name="DOE Joint Genome Institute"/>
            <person name="Haitjema C.H."/>
            <person name="Gilmore S.P."/>
            <person name="Henske J.K."/>
            <person name="Solomon K.V."/>
            <person name="De Groot R."/>
            <person name="Kuo A."/>
            <person name="Mondo S.J."/>
            <person name="Salamov A.A."/>
            <person name="Labutti K."/>
            <person name="Zhao Z."/>
            <person name="Chiniquy J."/>
            <person name="Barry K."/>
            <person name="Brewer H.M."/>
            <person name="Purvine S.O."/>
            <person name="Wright A.T."/>
            <person name="Boxma B."/>
            <person name="Van Alen T."/>
            <person name="Hackstein J.H."/>
            <person name="Baker S.E."/>
            <person name="Grigoriev I.V."/>
            <person name="O'Malley M.A."/>
        </authorList>
    </citation>
    <scope>NUCLEOTIDE SEQUENCE [LARGE SCALE GENOMIC DNA]</scope>
    <source>
        <strain evidence="8 9">G1</strain>
    </source>
</reference>
<proteinExistence type="predicted"/>
<evidence type="ECO:0000313" key="9">
    <source>
        <dbReference type="Proteomes" id="UP000193920"/>
    </source>
</evidence>
<dbReference type="PROSITE" id="PS50048">
    <property type="entry name" value="ZN2_CY6_FUNGAL_2"/>
    <property type="match status" value="1"/>
</dbReference>
<dbReference type="GO" id="GO:0003677">
    <property type="term" value="F:DNA binding"/>
    <property type="evidence" value="ECO:0007669"/>
    <property type="project" value="InterPro"/>
</dbReference>
<dbReference type="InterPro" id="IPR050815">
    <property type="entry name" value="TF_fung"/>
</dbReference>
<keyword evidence="4" id="KW-0804">Transcription</keyword>
<keyword evidence="3" id="KW-0805">Transcription regulation</keyword>
<keyword evidence="2" id="KW-0479">Metal-binding</keyword>
<dbReference type="InterPro" id="IPR001138">
    <property type="entry name" value="Zn2Cys6_DnaBD"/>
</dbReference>
<dbReference type="AlphaFoldDB" id="A0A1Y2FE52"/>
<dbReference type="InterPro" id="IPR007219">
    <property type="entry name" value="XnlR_reg_dom"/>
</dbReference>
<dbReference type="STRING" id="1754190.A0A1Y2FE52"/>
<feature type="region of interest" description="Disordered" evidence="6">
    <location>
        <begin position="119"/>
        <end position="149"/>
    </location>
</feature>
<dbReference type="GO" id="GO:0006351">
    <property type="term" value="P:DNA-templated transcription"/>
    <property type="evidence" value="ECO:0007669"/>
    <property type="project" value="InterPro"/>
</dbReference>
<evidence type="ECO:0000256" key="5">
    <source>
        <dbReference type="ARBA" id="ARBA00023242"/>
    </source>
</evidence>
<dbReference type="GO" id="GO:0000981">
    <property type="term" value="F:DNA-binding transcription factor activity, RNA polymerase II-specific"/>
    <property type="evidence" value="ECO:0007669"/>
    <property type="project" value="InterPro"/>
</dbReference>
<comment type="subcellular location">
    <subcellularLocation>
        <location evidence="1">Nucleus</location>
    </subcellularLocation>
</comment>
<dbReference type="PANTHER" id="PTHR47338">
    <property type="entry name" value="ZN(II)2CYS6 TRANSCRIPTION FACTOR (EUROFUNG)-RELATED"/>
    <property type="match status" value="1"/>
</dbReference>
<keyword evidence="5" id="KW-0539">Nucleus</keyword>
<dbReference type="EMBL" id="MCOG01000009">
    <property type="protein sequence ID" value="ORY82218.1"/>
    <property type="molecule type" value="Genomic_DNA"/>
</dbReference>
<evidence type="ECO:0000256" key="1">
    <source>
        <dbReference type="ARBA" id="ARBA00004123"/>
    </source>
</evidence>
<feature type="compositionally biased region" description="Basic and acidic residues" evidence="6">
    <location>
        <begin position="138"/>
        <end position="148"/>
    </location>
</feature>
<dbReference type="CDD" id="cd12148">
    <property type="entry name" value="fungal_TF_MHR"/>
    <property type="match status" value="1"/>
</dbReference>
<organism evidence="8 9">
    <name type="scientific">Neocallimastix californiae</name>
    <dbReference type="NCBI Taxonomy" id="1754190"/>
    <lineage>
        <taxon>Eukaryota</taxon>
        <taxon>Fungi</taxon>
        <taxon>Fungi incertae sedis</taxon>
        <taxon>Chytridiomycota</taxon>
        <taxon>Chytridiomycota incertae sedis</taxon>
        <taxon>Neocallimastigomycetes</taxon>
        <taxon>Neocallimastigales</taxon>
        <taxon>Neocallimastigaceae</taxon>
        <taxon>Neocallimastix</taxon>
    </lineage>
</organism>
<evidence type="ECO:0000256" key="6">
    <source>
        <dbReference type="SAM" id="MobiDB-lite"/>
    </source>
</evidence>
<dbReference type="SUPFAM" id="SSF57701">
    <property type="entry name" value="Zn2/Cys6 DNA-binding domain"/>
    <property type="match status" value="1"/>
</dbReference>
<dbReference type="GO" id="GO:0005634">
    <property type="term" value="C:nucleus"/>
    <property type="evidence" value="ECO:0007669"/>
    <property type="project" value="UniProtKB-SubCell"/>
</dbReference>
<dbReference type="Pfam" id="PF00172">
    <property type="entry name" value="Zn_clus"/>
    <property type="match status" value="1"/>
</dbReference>
<keyword evidence="9" id="KW-1185">Reference proteome</keyword>
<dbReference type="CDD" id="cd00067">
    <property type="entry name" value="GAL4"/>
    <property type="match status" value="1"/>
</dbReference>
<dbReference type="GO" id="GO:0008270">
    <property type="term" value="F:zinc ion binding"/>
    <property type="evidence" value="ECO:0007669"/>
    <property type="project" value="InterPro"/>
</dbReference>
<feature type="domain" description="Zn(2)-C6 fungal-type" evidence="7">
    <location>
        <begin position="84"/>
        <end position="114"/>
    </location>
</feature>
<dbReference type="PANTHER" id="PTHR47338:SF5">
    <property type="entry name" value="ZN(II)2CYS6 TRANSCRIPTION FACTOR (EUROFUNG)"/>
    <property type="match status" value="1"/>
</dbReference>
<dbReference type="PROSITE" id="PS00463">
    <property type="entry name" value="ZN2_CY6_FUNGAL_1"/>
    <property type="match status" value="1"/>
</dbReference>
<dbReference type="InterPro" id="IPR036864">
    <property type="entry name" value="Zn2-C6_fun-type_DNA-bd_sf"/>
</dbReference>